<gene>
    <name evidence="1" type="ORF">CH379_010810</name>
    <name evidence="2" type="ORF">CH379_13585</name>
</gene>
<evidence type="ECO:0000313" key="3">
    <source>
        <dbReference type="Proteomes" id="UP000232122"/>
    </source>
</evidence>
<protein>
    <submittedName>
        <fullName evidence="2">Uncharacterized protein</fullName>
    </submittedName>
</protein>
<sequence>MQKSLFVIFLFFQFCASPKYVLREHNKDKDKSVGFGIYLLSELKFIESYTSYRFFPVLPSKTVLTKHCKNESGSGHKPCGTIRLSENNVQLIEKKEGAPTYAVDVLLLTHWFFTYPSYYVVTGIEKEVEFLTIETTGIFRTQTGRASSSVDLKIVDPMKTVIPVDASEKIGFGGIVCVRERDVISYELNQTLKNATVESGIPWLQKEGDWTIKRIFFWGKSADEENAKKHMFELLEANR</sequence>
<dbReference type="RefSeq" id="WP_100747534.1">
    <property type="nucleotide sequence ID" value="NZ_NPEF02000012.1"/>
</dbReference>
<proteinExistence type="predicted"/>
<accession>A0A2N0B757</accession>
<reference evidence="2" key="1">
    <citation type="submission" date="2017-07" db="EMBL/GenBank/DDBJ databases">
        <title>Leptospira spp. isolated from tropical soils.</title>
        <authorList>
            <person name="Thibeaux R."/>
            <person name="Iraola G."/>
            <person name="Ferres I."/>
            <person name="Bierque E."/>
            <person name="Girault D."/>
            <person name="Soupe-Gilbert M.-E."/>
            <person name="Picardeau M."/>
            <person name="Goarant C."/>
        </authorList>
    </citation>
    <scope>NUCLEOTIDE SEQUENCE [LARGE SCALE GENOMIC DNA]</scope>
    <source>
        <strain evidence="2">ATI7-C-A5</strain>
    </source>
</reference>
<name>A0A2N0B757_9LEPT</name>
<reference evidence="1" key="3">
    <citation type="submission" date="2023-10" db="EMBL/GenBank/DDBJ databases">
        <authorList>
            <person name="Picardeau M."/>
            <person name="Thibeaux R."/>
        </authorList>
    </citation>
    <scope>NUCLEOTIDE SEQUENCE</scope>
    <source>
        <strain evidence="1">ATI7-C-A5</strain>
    </source>
</reference>
<dbReference type="AlphaFoldDB" id="A0A2N0B757"/>
<dbReference type="Proteomes" id="UP000232122">
    <property type="component" value="Unassembled WGS sequence"/>
</dbReference>
<keyword evidence="3" id="KW-1185">Reference proteome</keyword>
<comment type="caution">
    <text evidence="2">The sequence shown here is derived from an EMBL/GenBank/DDBJ whole genome shotgun (WGS) entry which is preliminary data.</text>
</comment>
<accession>A0A2N0BIU4</accession>
<dbReference type="EMBL" id="NPEF02000012">
    <property type="protein sequence ID" value="MDV6236113.1"/>
    <property type="molecule type" value="Genomic_DNA"/>
</dbReference>
<reference evidence="1 3" key="2">
    <citation type="journal article" date="2018" name="Microb. Genom.">
        <title>Deciphering the unexplored Leptospira diversity from soils uncovers genomic evolution to virulence.</title>
        <authorList>
            <person name="Thibeaux R."/>
            <person name="Iraola G."/>
            <person name="Ferres I."/>
            <person name="Bierque E."/>
            <person name="Girault D."/>
            <person name="Soupe-Gilbert M.E."/>
            <person name="Picardeau M."/>
            <person name="Goarant C."/>
        </authorList>
    </citation>
    <scope>NUCLEOTIDE SEQUENCE [LARGE SCALE GENOMIC DNA]</scope>
    <source>
        <strain evidence="1 3">ATI7-C-A5</strain>
    </source>
</reference>
<evidence type="ECO:0000313" key="1">
    <source>
        <dbReference type="EMBL" id="MDV6236113.1"/>
    </source>
</evidence>
<evidence type="ECO:0000313" key="2">
    <source>
        <dbReference type="EMBL" id="PJZ92356.1"/>
    </source>
</evidence>
<dbReference type="EMBL" id="NPEF01000144">
    <property type="protein sequence ID" value="PJZ92356.1"/>
    <property type="molecule type" value="Genomic_DNA"/>
</dbReference>
<organism evidence="2">
    <name type="scientific">Leptospira ellisii</name>
    <dbReference type="NCBI Taxonomy" id="2023197"/>
    <lineage>
        <taxon>Bacteria</taxon>
        <taxon>Pseudomonadati</taxon>
        <taxon>Spirochaetota</taxon>
        <taxon>Spirochaetia</taxon>
        <taxon>Leptospirales</taxon>
        <taxon>Leptospiraceae</taxon>
        <taxon>Leptospira</taxon>
    </lineage>
</organism>